<feature type="transmembrane region" description="Helical" evidence="1">
    <location>
        <begin position="286"/>
        <end position="304"/>
    </location>
</feature>
<evidence type="ECO:0000313" key="4">
    <source>
        <dbReference type="Proteomes" id="UP000217209"/>
    </source>
</evidence>
<dbReference type="Pfam" id="PF26371">
    <property type="entry name" value="AftB_C"/>
    <property type="match status" value="1"/>
</dbReference>
<gene>
    <name evidence="3" type="ORF">CGLAU_11470</name>
</gene>
<organism evidence="3 4">
    <name type="scientific">Corynebacterium glaucum</name>
    <dbReference type="NCBI Taxonomy" id="187491"/>
    <lineage>
        <taxon>Bacteria</taxon>
        <taxon>Bacillati</taxon>
        <taxon>Actinomycetota</taxon>
        <taxon>Actinomycetes</taxon>
        <taxon>Mycobacteriales</taxon>
        <taxon>Corynebacteriaceae</taxon>
        <taxon>Corynebacterium</taxon>
    </lineage>
</organism>
<evidence type="ECO:0000259" key="2">
    <source>
        <dbReference type="Pfam" id="PF26371"/>
    </source>
</evidence>
<keyword evidence="1" id="KW-0812">Transmembrane</keyword>
<sequence>MHRHARLSLLATTLVAGVFAFWGGWTRRWMSDDGLIVLRTVRNLLAGNGPVFNVGERVEANTSTLWQYLITAVAWVTDARLEDIATWLALTFTVVAAASATHATGRYWQLSAQQTVAVIPFGVIIYLALPPARDFATSGLEWGLALLWFAVWWALLVTWATPARRAIPSVGYFLAFWCGLSWLVRPELALYGGVTGIVLIATSFRKTPGILLAALPVPAAYQIFRMGYYGLITPHTAVAKSASDSEWSQGLSYLWNFAGFYWLYLPVAAALITGVVLVGGARGRRLAIVLLTTGCALAHVLYVLRVGGDFMHGRMLLLPLFALLLPVMAVPLTRVTAAITAAIVVWAGVIVVHSNPTDEHAYQYEDQELNIVDERDFWTTALGREPGDAPMYAEDFLAMPMMRGWDQELPEARENNAAQIAIGIDYDDGEQFRWYPRERFEGPSDLQDLPLTAYWINLGMTSMNAPLDVRILDTVGLSTPLAARMPRMEDGRIGHDKQLSQEWQVADSAVDLDDLPDWFDIETAKEARAALRSEEIAELLATSREPMSWERFKANFRYSLGKGRTLSLDDDPSVYLDPATVREIRDGRDPGKDLSPRIAWPVD</sequence>
<dbReference type="Proteomes" id="UP000217209">
    <property type="component" value="Chromosome"/>
</dbReference>
<feature type="domain" description="Terminal beta-(1-&gt;2)-arabinofuranosyltransferase C-terminal" evidence="2">
    <location>
        <begin position="399"/>
        <end position="577"/>
    </location>
</feature>
<dbReference type="InterPro" id="IPR058983">
    <property type="entry name" value="AftB_C"/>
</dbReference>
<evidence type="ECO:0000313" key="3">
    <source>
        <dbReference type="EMBL" id="AQQ16225.1"/>
    </source>
</evidence>
<feature type="transmembrane region" description="Helical" evidence="1">
    <location>
        <begin position="166"/>
        <end position="182"/>
    </location>
</feature>
<name>A0A1Q2HZD4_9CORY</name>
<dbReference type="EMBL" id="CP019688">
    <property type="protein sequence ID" value="AQQ16225.1"/>
    <property type="molecule type" value="Genomic_DNA"/>
</dbReference>
<evidence type="ECO:0000256" key="1">
    <source>
        <dbReference type="SAM" id="Phobius"/>
    </source>
</evidence>
<dbReference type="OrthoDB" id="3721873at2"/>
<reference evidence="3 4" key="1">
    <citation type="submission" date="2016-12" db="EMBL/GenBank/DDBJ databases">
        <authorList>
            <person name="Song W.-J."/>
            <person name="Kurnit D.M."/>
        </authorList>
    </citation>
    <scope>NUCLEOTIDE SEQUENCE [LARGE SCALE GENOMIC DNA]</scope>
    <source>
        <strain evidence="3 4">DSM 30827</strain>
    </source>
</reference>
<proteinExistence type="predicted"/>
<feature type="transmembrane region" description="Helical" evidence="1">
    <location>
        <begin position="252"/>
        <end position="279"/>
    </location>
</feature>
<keyword evidence="1" id="KW-1133">Transmembrane helix</keyword>
<feature type="transmembrane region" description="Helical" evidence="1">
    <location>
        <begin position="211"/>
        <end position="232"/>
    </location>
</feature>
<dbReference type="KEGG" id="cgv:CGLAU_11470"/>
<dbReference type="RefSeq" id="WP_095660806.1">
    <property type="nucleotide sequence ID" value="NZ_CP019688.1"/>
</dbReference>
<feature type="transmembrane region" description="Helical" evidence="1">
    <location>
        <begin position="84"/>
        <end position="103"/>
    </location>
</feature>
<feature type="transmembrane region" description="Helical" evidence="1">
    <location>
        <begin position="115"/>
        <end position="133"/>
    </location>
</feature>
<protein>
    <recommendedName>
        <fullName evidence="2">Terminal beta-(1-&gt;2)-arabinofuranosyltransferase C-terminal domain-containing protein</fullName>
    </recommendedName>
</protein>
<accession>A0A1Q2HZD4</accession>
<feature type="transmembrane region" description="Helical" evidence="1">
    <location>
        <begin position="188"/>
        <end position="204"/>
    </location>
</feature>
<dbReference type="AlphaFoldDB" id="A0A1Q2HZD4"/>
<keyword evidence="4" id="KW-1185">Reference proteome</keyword>
<feature type="transmembrane region" description="Helical" evidence="1">
    <location>
        <begin position="139"/>
        <end position="159"/>
    </location>
</feature>
<feature type="transmembrane region" description="Helical" evidence="1">
    <location>
        <begin position="335"/>
        <end position="353"/>
    </location>
</feature>
<keyword evidence="1" id="KW-0472">Membrane</keyword>